<dbReference type="Pfam" id="PF00512">
    <property type="entry name" value="HisKA"/>
    <property type="match status" value="1"/>
</dbReference>
<dbReference type="GO" id="GO:0005524">
    <property type="term" value="F:ATP binding"/>
    <property type="evidence" value="ECO:0007669"/>
    <property type="project" value="UniProtKB-KW"/>
</dbReference>
<keyword evidence="8" id="KW-0547">Nucleotide-binding</keyword>
<evidence type="ECO:0000256" key="4">
    <source>
        <dbReference type="ARBA" id="ARBA00022475"/>
    </source>
</evidence>
<evidence type="ECO:0000256" key="12">
    <source>
        <dbReference type="ARBA" id="ARBA00023012"/>
    </source>
</evidence>
<organism evidence="16 17">
    <name type="scientific">Alkalihalobacillus trypoxylicola</name>
    <dbReference type="NCBI Taxonomy" id="519424"/>
    <lineage>
        <taxon>Bacteria</taxon>
        <taxon>Bacillati</taxon>
        <taxon>Bacillota</taxon>
        <taxon>Bacilli</taxon>
        <taxon>Bacillales</taxon>
        <taxon>Bacillaceae</taxon>
        <taxon>Alkalihalobacillus</taxon>
    </lineage>
</organism>
<evidence type="ECO:0000259" key="15">
    <source>
        <dbReference type="PROSITE" id="PS50109"/>
    </source>
</evidence>
<evidence type="ECO:0000256" key="1">
    <source>
        <dbReference type="ARBA" id="ARBA00000085"/>
    </source>
</evidence>
<dbReference type="PROSITE" id="PS50109">
    <property type="entry name" value="HIS_KIN"/>
    <property type="match status" value="1"/>
</dbReference>
<dbReference type="STRING" id="519424.AZF04_11650"/>
<evidence type="ECO:0000256" key="3">
    <source>
        <dbReference type="ARBA" id="ARBA00012438"/>
    </source>
</evidence>
<dbReference type="Pfam" id="PF02518">
    <property type="entry name" value="HATPase_c"/>
    <property type="match status" value="1"/>
</dbReference>
<dbReference type="SMART" id="SM00388">
    <property type="entry name" value="HisKA"/>
    <property type="match status" value="1"/>
</dbReference>
<keyword evidence="9" id="KW-0418">Kinase</keyword>
<dbReference type="RefSeq" id="WP_061949940.1">
    <property type="nucleotide sequence ID" value="NZ_LTAO01000037.1"/>
</dbReference>
<protein>
    <recommendedName>
        <fullName evidence="3">histidine kinase</fullName>
        <ecNumber evidence="3">2.7.13.3</ecNumber>
    </recommendedName>
</protein>
<proteinExistence type="predicted"/>
<dbReference type="SUPFAM" id="SSF47384">
    <property type="entry name" value="Homodimeric domain of signal transducing histidine kinase"/>
    <property type="match status" value="1"/>
</dbReference>
<evidence type="ECO:0000256" key="5">
    <source>
        <dbReference type="ARBA" id="ARBA00022553"/>
    </source>
</evidence>
<dbReference type="Gene3D" id="1.10.287.130">
    <property type="match status" value="1"/>
</dbReference>
<evidence type="ECO:0000313" key="17">
    <source>
        <dbReference type="Proteomes" id="UP000075806"/>
    </source>
</evidence>
<dbReference type="SMART" id="SM00387">
    <property type="entry name" value="HATPase_c"/>
    <property type="match status" value="1"/>
</dbReference>
<dbReference type="PANTHER" id="PTHR45528">
    <property type="entry name" value="SENSOR HISTIDINE KINASE CPXA"/>
    <property type="match status" value="1"/>
</dbReference>
<reference evidence="16" key="1">
    <citation type="submission" date="2016-02" db="EMBL/GenBank/DDBJ databases">
        <title>Genome sequence of Bacillus trypoxylicola KCTC 13244(T).</title>
        <authorList>
            <person name="Jeong H."/>
            <person name="Park S.-H."/>
            <person name="Choi S.-K."/>
        </authorList>
    </citation>
    <scope>NUCLEOTIDE SEQUENCE [LARGE SCALE GENOMIC DNA]</scope>
    <source>
        <strain evidence="16">KCTC 13244</strain>
    </source>
</reference>
<evidence type="ECO:0000256" key="11">
    <source>
        <dbReference type="ARBA" id="ARBA00022989"/>
    </source>
</evidence>
<evidence type="ECO:0000313" key="16">
    <source>
        <dbReference type="EMBL" id="KYG26984.1"/>
    </source>
</evidence>
<dbReference type="InterPro" id="IPR036097">
    <property type="entry name" value="HisK_dim/P_sf"/>
</dbReference>
<keyword evidence="5" id="KW-0597">Phosphoprotein</keyword>
<dbReference type="Proteomes" id="UP000075806">
    <property type="component" value="Unassembled WGS sequence"/>
</dbReference>
<dbReference type="InterPro" id="IPR003661">
    <property type="entry name" value="HisK_dim/P_dom"/>
</dbReference>
<dbReference type="OrthoDB" id="9792991at2"/>
<evidence type="ECO:0000256" key="14">
    <source>
        <dbReference type="SAM" id="Phobius"/>
    </source>
</evidence>
<evidence type="ECO:0000256" key="6">
    <source>
        <dbReference type="ARBA" id="ARBA00022679"/>
    </source>
</evidence>
<comment type="subcellular location">
    <subcellularLocation>
        <location evidence="2">Cell membrane</location>
        <topology evidence="2">Multi-pass membrane protein</topology>
    </subcellularLocation>
</comment>
<gene>
    <name evidence="16" type="ORF">AZF04_11650</name>
</gene>
<dbReference type="InterPro" id="IPR005467">
    <property type="entry name" value="His_kinase_dom"/>
</dbReference>
<dbReference type="EMBL" id="LTAO01000037">
    <property type="protein sequence ID" value="KYG26984.1"/>
    <property type="molecule type" value="Genomic_DNA"/>
</dbReference>
<sequence>MDKLWIVVVIITILFIITSYKLLMYKWETKQMSEQLASIIENFGTNELLRTTTQHQGLIKLTKKINQLITLYKRDQQLTDRKEKEMKKEMTNISHDLRTPLTSLKGFSEMLSNPNLSEQQKKEYLSIVQKKIESLTLMVDSFFELSQLESSEKTYHFEKLNLSELVIETFLPFHNDFEARNISLDIQENNTAFIWGDSKATKRVILNLLQNVLRYAKSSARIEYRDSEQYIILKIMNDVKDFDQRKINNIFDRTITLDESRSNGLLGLGLHIVQQLVINQKGEVNAYIDEHNDFVMSIRFCKFHDHSA</sequence>
<dbReference type="InterPro" id="IPR036890">
    <property type="entry name" value="HATPase_C_sf"/>
</dbReference>
<evidence type="ECO:0000256" key="2">
    <source>
        <dbReference type="ARBA" id="ARBA00004651"/>
    </source>
</evidence>
<evidence type="ECO:0000256" key="13">
    <source>
        <dbReference type="ARBA" id="ARBA00023136"/>
    </source>
</evidence>
<evidence type="ECO:0000256" key="7">
    <source>
        <dbReference type="ARBA" id="ARBA00022692"/>
    </source>
</evidence>
<feature type="transmembrane region" description="Helical" evidence="14">
    <location>
        <begin position="6"/>
        <end position="23"/>
    </location>
</feature>
<comment type="catalytic activity">
    <reaction evidence="1">
        <text>ATP + protein L-histidine = ADP + protein N-phospho-L-histidine.</text>
        <dbReference type="EC" id="2.7.13.3"/>
    </reaction>
</comment>
<keyword evidence="12" id="KW-0902">Two-component regulatory system</keyword>
<dbReference type="CDD" id="cd00082">
    <property type="entry name" value="HisKA"/>
    <property type="match status" value="1"/>
</dbReference>
<dbReference type="GO" id="GO:0005886">
    <property type="term" value="C:plasma membrane"/>
    <property type="evidence" value="ECO:0007669"/>
    <property type="project" value="UniProtKB-SubCell"/>
</dbReference>
<dbReference type="Gene3D" id="3.30.565.10">
    <property type="entry name" value="Histidine kinase-like ATPase, C-terminal domain"/>
    <property type="match status" value="1"/>
</dbReference>
<keyword evidence="11 14" id="KW-1133">Transmembrane helix</keyword>
<dbReference type="SUPFAM" id="SSF55874">
    <property type="entry name" value="ATPase domain of HSP90 chaperone/DNA topoisomerase II/histidine kinase"/>
    <property type="match status" value="1"/>
</dbReference>
<comment type="caution">
    <text evidence="16">The sequence shown here is derived from an EMBL/GenBank/DDBJ whole genome shotgun (WGS) entry which is preliminary data.</text>
</comment>
<keyword evidence="4" id="KW-1003">Cell membrane</keyword>
<evidence type="ECO:0000256" key="8">
    <source>
        <dbReference type="ARBA" id="ARBA00022741"/>
    </source>
</evidence>
<evidence type="ECO:0000256" key="10">
    <source>
        <dbReference type="ARBA" id="ARBA00022840"/>
    </source>
</evidence>
<feature type="domain" description="Histidine kinase" evidence="15">
    <location>
        <begin position="92"/>
        <end position="285"/>
    </location>
</feature>
<name>A0A162CX17_9BACI</name>
<dbReference type="GO" id="GO:0000155">
    <property type="term" value="F:phosphorelay sensor kinase activity"/>
    <property type="evidence" value="ECO:0007669"/>
    <property type="project" value="InterPro"/>
</dbReference>
<keyword evidence="10" id="KW-0067">ATP-binding</keyword>
<accession>A0A162CX17</accession>
<keyword evidence="6" id="KW-0808">Transferase</keyword>
<dbReference type="InterPro" id="IPR003594">
    <property type="entry name" value="HATPase_dom"/>
</dbReference>
<keyword evidence="17" id="KW-1185">Reference proteome</keyword>
<keyword evidence="13 14" id="KW-0472">Membrane</keyword>
<evidence type="ECO:0000256" key="9">
    <source>
        <dbReference type="ARBA" id="ARBA00022777"/>
    </source>
</evidence>
<dbReference type="InterPro" id="IPR050398">
    <property type="entry name" value="HssS/ArlS-like"/>
</dbReference>
<keyword evidence="7 14" id="KW-0812">Transmembrane</keyword>
<dbReference type="AlphaFoldDB" id="A0A162CX17"/>
<dbReference type="PANTHER" id="PTHR45528:SF1">
    <property type="entry name" value="SENSOR HISTIDINE KINASE CPXA"/>
    <property type="match status" value="1"/>
</dbReference>
<dbReference type="EC" id="2.7.13.3" evidence="3"/>